<evidence type="ECO:0000313" key="2">
    <source>
        <dbReference type="Proteomes" id="UP000315439"/>
    </source>
</evidence>
<reference evidence="1 2" key="1">
    <citation type="submission" date="2019-07" db="EMBL/GenBank/DDBJ databases">
        <title>Draft genome for Aliikangiella sp. M105.</title>
        <authorList>
            <person name="Wang G."/>
        </authorList>
    </citation>
    <scope>NUCLEOTIDE SEQUENCE [LARGE SCALE GENOMIC DNA]</scope>
    <source>
        <strain evidence="1 2">M105</strain>
    </source>
</reference>
<keyword evidence="1" id="KW-0282">Flagellum</keyword>
<protein>
    <submittedName>
        <fullName evidence="1">Flagellar biosynthesis protein FlgE</fullName>
    </submittedName>
</protein>
<evidence type="ECO:0000313" key="1">
    <source>
        <dbReference type="EMBL" id="TQV89722.1"/>
    </source>
</evidence>
<name>A0A545UJT6_9GAMM</name>
<gene>
    <name evidence="1" type="ORF">FLL46_02250</name>
</gene>
<accession>A0A545UJT6</accession>
<dbReference type="OrthoDB" id="6106532at2"/>
<dbReference type="Proteomes" id="UP000315439">
    <property type="component" value="Unassembled WGS sequence"/>
</dbReference>
<proteinExistence type="predicted"/>
<dbReference type="RefSeq" id="WP_142891786.1">
    <property type="nucleotide sequence ID" value="NZ_ML660160.1"/>
</dbReference>
<sequence>MEINNLLNTGVQGFQQATSRANQAAQEIASQSVKDASTESINQNDLTTSLVDLKVAELDAQANAKVIATASDLVGTLLDVTA</sequence>
<comment type="caution">
    <text evidence="1">The sequence shown here is derived from an EMBL/GenBank/DDBJ whole genome shotgun (WGS) entry which is preliminary data.</text>
</comment>
<keyword evidence="1" id="KW-0969">Cilium</keyword>
<organism evidence="1 2">
    <name type="scientific">Aliikangiella coralliicola</name>
    <dbReference type="NCBI Taxonomy" id="2592383"/>
    <lineage>
        <taxon>Bacteria</taxon>
        <taxon>Pseudomonadati</taxon>
        <taxon>Pseudomonadota</taxon>
        <taxon>Gammaproteobacteria</taxon>
        <taxon>Oceanospirillales</taxon>
        <taxon>Pleioneaceae</taxon>
        <taxon>Aliikangiella</taxon>
    </lineage>
</organism>
<dbReference type="EMBL" id="VIKS01000001">
    <property type="protein sequence ID" value="TQV89722.1"/>
    <property type="molecule type" value="Genomic_DNA"/>
</dbReference>
<keyword evidence="1" id="KW-0966">Cell projection</keyword>
<dbReference type="AlphaFoldDB" id="A0A545UJT6"/>
<keyword evidence="2" id="KW-1185">Reference proteome</keyword>